<reference evidence="2 3" key="1">
    <citation type="submission" date="2019-03" db="EMBL/GenBank/DDBJ databases">
        <title>Genomic Encyclopedia of Archaeal and Bacterial Type Strains, Phase II (KMG-II): from individual species to whole genera.</title>
        <authorList>
            <person name="Goeker M."/>
        </authorList>
    </citation>
    <scope>NUCLEOTIDE SEQUENCE [LARGE SCALE GENOMIC DNA]</scope>
    <source>
        <strain evidence="2 3">DSM 28323</strain>
    </source>
</reference>
<feature type="transmembrane region" description="Helical" evidence="1">
    <location>
        <begin position="52"/>
        <end position="70"/>
    </location>
</feature>
<keyword evidence="1" id="KW-0812">Transmembrane</keyword>
<protein>
    <submittedName>
        <fullName evidence="2">Uncharacterized protein</fullName>
    </submittedName>
</protein>
<organism evidence="2 3">
    <name type="scientific">Sediminibacterium goheungense</name>
    <dbReference type="NCBI Taxonomy" id="1086393"/>
    <lineage>
        <taxon>Bacteria</taxon>
        <taxon>Pseudomonadati</taxon>
        <taxon>Bacteroidota</taxon>
        <taxon>Chitinophagia</taxon>
        <taxon>Chitinophagales</taxon>
        <taxon>Chitinophagaceae</taxon>
        <taxon>Sediminibacterium</taxon>
    </lineage>
</organism>
<gene>
    <name evidence="2" type="ORF">BC659_1659</name>
</gene>
<proteinExistence type="predicted"/>
<accession>A0A4R6IUQ3</accession>
<evidence type="ECO:0000313" key="2">
    <source>
        <dbReference type="EMBL" id="TDO26353.1"/>
    </source>
</evidence>
<name>A0A4R6IUQ3_9BACT</name>
<keyword evidence="1" id="KW-1133">Transmembrane helix</keyword>
<keyword evidence="1" id="KW-0472">Membrane</keyword>
<dbReference type="Proteomes" id="UP000295741">
    <property type="component" value="Unassembled WGS sequence"/>
</dbReference>
<sequence length="240" mass="27154">MPTSMSQLMQDKIIQSAIEGLEHLPADIHFNSHKTWAELSTQLPLKKGSVKYWQYAAVFIVLILTTFFLLEHKSEQKQSISKSSQPYKKSSIEELKTIIPEKIQLREVVTHSSQMKKEPPVNTDSILKDIVITSVEVPTPIEATDPTTSTIQQVSETNQTAILTVQKASPKKYRIVHLNELTPFSISTEEAKMLSKNELKKIIPKTDLSETQDAVELPAKQFLFFKKTPLINHTITISDN</sequence>
<evidence type="ECO:0000313" key="3">
    <source>
        <dbReference type="Proteomes" id="UP000295741"/>
    </source>
</evidence>
<evidence type="ECO:0000256" key="1">
    <source>
        <dbReference type="SAM" id="Phobius"/>
    </source>
</evidence>
<dbReference type="AlphaFoldDB" id="A0A4R6IUQ3"/>
<keyword evidence="3" id="KW-1185">Reference proteome</keyword>
<dbReference type="EMBL" id="SNWP01000011">
    <property type="protein sequence ID" value="TDO26353.1"/>
    <property type="molecule type" value="Genomic_DNA"/>
</dbReference>
<comment type="caution">
    <text evidence="2">The sequence shown here is derived from an EMBL/GenBank/DDBJ whole genome shotgun (WGS) entry which is preliminary data.</text>
</comment>